<protein>
    <submittedName>
        <fullName evidence="10">PTS lactose/cellobiose transporter subunit IIA</fullName>
    </submittedName>
</protein>
<dbReference type="Pfam" id="PF02255">
    <property type="entry name" value="PTS_IIA"/>
    <property type="match status" value="1"/>
</dbReference>
<keyword evidence="6" id="KW-0460">Magnesium</keyword>
<evidence type="ECO:0000256" key="1">
    <source>
        <dbReference type="ARBA" id="ARBA00022448"/>
    </source>
</evidence>
<dbReference type="Proteomes" id="UP000544413">
    <property type="component" value="Unassembled WGS sequence"/>
</dbReference>
<keyword evidence="3" id="KW-0808">Transferase</keyword>
<evidence type="ECO:0000313" key="11">
    <source>
        <dbReference type="EMBL" id="MBC1617660.1"/>
    </source>
</evidence>
<feature type="modified residue" description="Phosphohistidine; by HPr" evidence="7">
    <location>
        <position position="81"/>
    </location>
</feature>
<keyword evidence="4" id="KW-0598">Phosphotransferase system</keyword>
<keyword evidence="6" id="KW-0479">Metal-binding</keyword>
<dbReference type="EMBL" id="JAASTX010000005">
    <property type="protein sequence ID" value="MBC1491248.1"/>
    <property type="molecule type" value="Genomic_DNA"/>
</dbReference>
<dbReference type="EMBL" id="JAARPT010000010">
    <property type="protein sequence ID" value="MBC1402886.1"/>
    <property type="molecule type" value="Genomic_DNA"/>
</dbReference>
<organism evidence="10 15">
    <name type="scientific">Listeria booriae</name>
    <dbReference type="NCBI Taxonomy" id="1552123"/>
    <lineage>
        <taxon>Bacteria</taxon>
        <taxon>Bacillati</taxon>
        <taxon>Bacillota</taxon>
        <taxon>Bacilli</taxon>
        <taxon>Bacillales</taxon>
        <taxon>Listeriaceae</taxon>
        <taxon>Listeria</taxon>
    </lineage>
</organism>
<dbReference type="InterPro" id="IPR036542">
    <property type="entry name" value="PTS_IIA_lac/cel_sf"/>
</dbReference>
<sequence length="114" mass="12784">MKSMEDNELVPVAMQIILHAGDARVKADEALEFAKNADFNSAYASLADSKADIIQAHQSQTKVIQDETRGVTHEPNLLFTHAQDTLMTIASEIRFARRLVELYELILQNGEENK</sequence>
<comment type="caution">
    <text evidence="10">The sequence shown here is derived from an EMBL/GenBank/DDBJ whole genome shotgun (WGS) entry which is preliminary data.</text>
</comment>
<dbReference type="EMBL" id="JAARSH010000012">
    <property type="protein sequence ID" value="MBC1617660.1"/>
    <property type="molecule type" value="Genomic_DNA"/>
</dbReference>
<dbReference type="AlphaFoldDB" id="A0A7X0ZR42"/>
<evidence type="ECO:0000256" key="4">
    <source>
        <dbReference type="ARBA" id="ARBA00022683"/>
    </source>
</evidence>
<evidence type="ECO:0000313" key="12">
    <source>
        <dbReference type="Proteomes" id="UP000533953"/>
    </source>
</evidence>
<dbReference type="Proteomes" id="UP000533953">
    <property type="component" value="Unassembled WGS sequence"/>
</dbReference>
<evidence type="ECO:0000313" key="10">
    <source>
        <dbReference type="EMBL" id="MBC1566838.1"/>
    </source>
</evidence>
<dbReference type="InterPro" id="IPR003188">
    <property type="entry name" value="PTS_IIA_lac/cel"/>
</dbReference>
<dbReference type="Proteomes" id="UP000574104">
    <property type="component" value="Unassembled WGS sequence"/>
</dbReference>
<dbReference type="PANTHER" id="PTHR34382:SF7">
    <property type="entry name" value="PTS SYSTEM N,N'-DIACETYLCHITOBIOSE-SPECIFIC EIIA COMPONENT"/>
    <property type="match status" value="1"/>
</dbReference>
<evidence type="ECO:0000256" key="5">
    <source>
        <dbReference type="PIRSR" id="PIRSR000699-1"/>
    </source>
</evidence>
<dbReference type="PIRSF" id="PIRSF000699">
    <property type="entry name" value="PTS_IILac_III"/>
    <property type="match status" value="1"/>
</dbReference>
<accession>A0A7X0ZR42</accession>
<proteinExistence type="predicted"/>
<evidence type="ECO:0000256" key="2">
    <source>
        <dbReference type="ARBA" id="ARBA00022597"/>
    </source>
</evidence>
<evidence type="ECO:0000313" key="9">
    <source>
        <dbReference type="EMBL" id="MBC1491248.1"/>
    </source>
</evidence>
<dbReference type="RefSeq" id="WP_185366512.1">
    <property type="nucleotide sequence ID" value="NZ_JAARQY010000006.1"/>
</dbReference>
<dbReference type="Proteomes" id="UP000586951">
    <property type="component" value="Unassembled WGS sequence"/>
</dbReference>
<evidence type="ECO:0000256" key="6">
    <source>
        <dbReference type="PIRSR" id="PIRSR000699-2"/>
    </source>
</evidence>
<dbReference type="Gene3D" id="1.20.58.80">
    <property type="entry name" value="Phosphotransferase system, lactose/cellobiose-type IIA subunit"/>
    <property type="match status" value="1"/>
</dbReference>
<dbReference type="EMBL" id="JAARRU010000006">
    <property type="protein sequence ID" value="MBC1566838.1"/>
    <property type="molecule type" value="Genomic_DNA"/>
</dbReference>
<dbReference type="PROSITE" id="PS51095">
    <property type="entry name" value="PTS_EIIA_TYPE_3"/>
    <property type="match status" value="1"/>
</dbReference>
<evidence type="ECO:0000256" key="7">
    <source>
        <dbReference type="PROSITE-ProRule" id="PRU00418"/>
    </source>
</evidence>
<feature type="binding site" evidence="6">
    <location>
        <position position="84"/>
    </location>
    <ligand>
        <name>Mg(2+)</name>
        <dbReference type="ChEBI" id="CHEBI:18420"/>
        <note>ligand shared between all trimeric partners</note>
    </ligand>
</feature>
<dbReference type="GO" id="GO:0009401">
    <property type="term" value="P:phosphoenolpyruvate-dependent sugar phosphotransferase system"/>
    <property type="evidence" value="ECO:0007669"/>
    <property type="project" value="UniProtKB-KW"/>
</dbReference>
<dbReference type="GO" id="GO:0046872">
    <property type="term" value="F:metal ion binding"/>
    <property type="evidence" value="ECO:0007669"/>
    <property type="project" value="UniProtKB-KW"/>
</dbReference>
<reference evidence="12 13" key="1">
    <citation type="submission" date="2020-03" db="EMBL/GenBank/DDBJ databases">
        <title>Soil Listeria distribution.</title>
        <authorList>
            <person name="Liao J."/>
            <person name="Wiedmann M."/>
        </authorList>
    </citation>
    <scope>NUCLEOTIDE SEQUENCE [LARGE SCALE GENOMIC DNA]</scope>
    <source>
        <strain evidence="11 14">FSL L7-1299</strain>
        <strain evidence="10 15">FSL L7-1427</strain>
        <strain evidence="9 12">FSL L7-1547</strain>
        <strain evidence="8 13">FSL L7-1658</strain>
    </source>
</reference>
<evidence type="ECO:0000313" key="15">
    <source>
        <dbReference type="Proteomes" id="UP000586951"/>
    </source>
</evidence>
<evidence type="ECO:0000256" key="3">
    <source>
        <dbReference type="ARBA" id="ARBA00022679"/>
    </source>
</evidence>
<dbReference type="SUPFAM" id="SSF46973">
    <property type="entry name" value="Enzyme IIa from lactose specific PTS, IIa-lac"/>
    <property type="match status" value="1"/>
</dbReference>
<evidence type="ECO:0000313" key="14">
    <source>
        <dbReference type="Proteomes" id="UP000574104"/>
    </source>
</evidence>
<evidence type="ECO:0000313" key="8">
    <source>
        <dbReference type="EMBL" id="MBC1402886.1"/>
    </source>
</evidence>
<name>A0A7X0ZR42_9LIST</name>
<comment type="cofactor">
    <cofactor evidence="6">
        <name>Mg(2+)</name>
        <dbReference type="ChEBI" id="CHEBI:18420"/>
    </cofactor>
    <text evidence="6">Binds 1 Mg(2+) ion per trimer.</text>
</comment>
<dbReference type="GO" id="GO:0016740">
    <property type="term" value="F:transferase activity"/>
    <property type="evidence" value="ECO:0007669"/>
    <property type="project" value="UniProtKB-KW"/>
</dbReference>
<keyword evidence="1" id="KW-0813">Transport</keyword>
<feature type="active site" description="Tele-phosphohistidine intermediate" evidence="5">
    <location>
        <position position="81"/>
    </location>
</feature>
<dbReference type="PANTHER" id="PTHR34382">
    <property type="entry name" value="PTS SYSTEM N,N'-DIACETYLCHITOBIOSE-SPECIFIC EIIA COMPONENT"/>
    <property type="match status" value="1"/>
</dbReference>
<gene>
    <name evidence="8" type="ORF">HB836_14935</name>
    <name evidence="11" type="ORF">HB904_15785</name>
    <name evidence="10" type="ORF">HB907_15630</name>
    <name evidence="9" type="ORF">HCI99_05355</name>
</gene>
<evidence type="ECO:0000313" key="13">
    <source>
        <dbReference type="Proteomes" id="UP000544413"/>
    </source>
</evidence>
<keyword evidence="2" id="KW-0762">Sugar transport</keyword>